<feature type="transmembrane region" description="Helical" evidence="6">
    <location>
        <begin position="180"/>
        <end position="200"/>
    </location>
</feature>
<keyword evidence="5 6" id="KW-0472">Membrane</keyword>
<evidence type="ECO:0000313" key="8">
    <source>
        <dbReference type="Proteomes" id="UP000192578"/>
    </source>
</evidence>
<keyword evidence="3 6" id="KW-1133">Transmembrane helix</keyword>
<dbReference type="GO" id="GO:0031966">
    <property type="term" value="C:mitochondrial membrane"/>
    <property type="evidence" value="ECO:0007669"/>
    <property type="project" value="UniProtKB-SubCell"/>
</dbReference>
<feature type="transmembrane region" description="Helical" evidence="6">
    <location>
        <begin position="50"/>
        <end position="70"/>
    </location>
</feature>
<gene>
    <name evidence="7" type="ORF">BV898_02060</name>
</gene>
<comment type="subcellular location">
    <subcellularLocation>
        <location evidence="1">Mitochondrion membrane</location>
        <topology evidence="1">Multi-pass membrane protein</topology>
    </subcellularLocation>
</comment>
<organism evidence="7 8">
    <name type="scientific">Hypsibius exemplaris</name>
    <name type="common">Freshwater tardigrade</name>
    <dbReference type="NCBI Taxonomy" id="2072580"/>
    <lineage>
        <taxon>Eukaryota</taxon>
        <taxon>Metazoa</taxon>
        <taxon>Ecdysozoa</taxon>
        <taxon>Tardigrada</taxon>
        <taxon>Eutardigrada</taxon>
        <taxon>Parachela</taxon>
        <taxon>Hypsibioidea</taxon>
        <taxon>Hypsibiidae</taxon>
        <taxon>Hypsibius</taxon>
    </lineage>
</organism>
<feature type="transmembrane region" description="Helical" evidence="6">
    <location>
        <begin position="127"/>
        <end position="150"/>
    </location>
</feature>
<reference evidence="8" key="1">
    <citation type="submission" date="2017-01" db="EMBL/GenBank/DDBJ databases">
        <title>Comparative genomics of anhydrobiosis in the tardigrade Hypsibius dujardini.</title>
        <authorList>
            <person name="Yoshida Y."/>
            <person name="Koutsovoulos G."/>
            <person name="Laetsch D."/>
            <person name="Stevens L."/>
            <person name="Kumar S."/>
            <person name="Horikawa D."/>
            <person name="Ishino K."/>
            <person name="Komine S."/>
            <person name="Tomita M."/>
            <person name="Blaxter M."/>
            <person name="Arakawa K."/>
        </authorList>
    </citation>
    <scope>NUCLEOTIDE SEQUENCE [LARGE SCALE GENOMIC DNA]</scope>
    <source>
        <strain evidence="8">Z151</strain>
    </source>
</reference>
<dbReference type="GO" id="GO:0032981">
    <property type="term" value="P:mitochondrial respiratory chain complex I assembly"/>
    <property type="evidence" value="ECO:0007669"/>
    <property type="project" value="TreeGrafter"/>
</dbReference>
<evidence type="ECO:0000256" key="6">
    <source>
        <dbReference type="SAM" id="Phobius"/>
    </source>
</evidence>
<evidence type="ECO:0000256" key="5">
    <source>
        <dbReference type="ARBA" id="ARBA00023136"/>
    </source>
</evidence>
<dbReference type="PANTHER" id="PTHR16296:SF2">
    <property type="entry name" value="TRANSMEMBRANE PROTEIN 126A"/>
    <property type="match status" value="1"/>
</dbReference>
<evidence type="ECO:0000256" key="2">
    <source>
        <dbReference type="ARBA" id="ARBA00022692"/>
    </source>
</evidence>
<evidence type="ECO:0000256" key="3">
    <source>
        <dbReference type="ARBA" id="ARBA00022989"/>
    </source>
</evidence>
<protein>
    <recommendedName>
        <fullName evidence="9">Transmembrane protein 126A</fullName>
    </recommendedName>
</protein>
<dbReference type="EMBL" id="MTYJ01000008">
    <property type="protein sequence ID" value="OQV24108.1"/>
    <property type="molecule type" value="Genomic_DNA"/>
</dbReference>
<name>A0A1W0X9N2_HYPEX</name>
<evidence type="ECO:0008006" key="9">
    <source>
        <dbReference type="Google" id="ProtNLM"/>
    </source>
</evidence>
<dbReference type="InterPro" id="IPR009801">
    <property type="entry name" value="TMEM126"/>
</dbReference>
<keyword evidence="2 6" id="KW-0812">Transmembrane</keyword>
<accession>A0A1W0X9N2</accession>
<evidence type="ECO:0000313" key="7">
    <source>
        <dbReference type="EMBL" id="OQV24108.1"/>
    </source>
</evidence>
<dbReference type="AlphaFoldDB" id="A0A1W0X9N2"/>
<keyword evidence="4" id="KW-0496">Mitochondrion</keyword>
<keyword evidence="8" id="KW-1185">Reference proteome</keyword>
<sequence length="239" mass="26549">MATSSQSSQSVRRYDKYLASQRKGPTYEELLDRRRAIVEKWQPEHDMYPLLYGPFALGMLSSLTALPILTHYRSFLKLRTKGAIISTVALLMLPAGCVAGMQISLVVEPLLSKPIMCPVCYEVRSAALQLAAGVAWPMVSCSSLSLFLAISHKTEAVPSLGHFAEAFAFYRKMNRNLGKWVAGGAVASMVASVGMVMLQFRSMEMVWARERETRLVEAEPKAVVRINPREDDTGRTQAF</sequence>
<evidence type="ECO:0000256" key="4">
    <source>
        <dbReference type="ARBA" id="ARBA00023128"/>
    </source>
</evidence>
<dbReference type="Proteomes" id="UP000192578">
    <property type="component" value="Unassembled WGS sequence"/>
</dbReference>
<comment type="caution">
    <text evidence="7">The sequence shown here is derived from an EMBL/GenBank/DDBJ whole genome shotgun (WGS) entry which is preliminary data.</text>
</comment>
<evidence type="ECO:0000256" key="1">
    <source>
        <dbReference type="ARBA" id="ARBA00004225"/>
    </source>
</evidence>
<proteinExistence type="predicted"/>
<dbReference type="Pfam" id="PF07114">
    <property type="entry name" value="TMEM126"/>
    <property type="match status" value="1"/>
</dbReference>
<dbReference type="OrthoDB" id="6234762at2759"/>
<dbReference type="PANTHER" id="PTHR16296">
    <property type="entry name" value="UNCHARACTERIZED HYPOTHALAMUS PROTEIN HT007"/>
    <property type="match status" value="1"/>
</dbReference>
<feature type="transmembrane region" description="Helical" evidence="6">
    <location>
        <begin position="82"/>
        <end position="107"/>
    </location>
</feature>